<dbReference type="Proteomes" id="UP000219215">
    <property type="component" value="Chromosome DPRO"/>
</dbReference>
<accession>A0A2C8F979</accession>
<evidence type="ECO:0000313" key="2">
    <source>
        <dbReference type="Proteomes" id="UP000219215"/>
    </source>
</evidence>
<reference evidence="2" key="1">
    <citation type="submission" date="2017-09" db="EMBL/GenBank/DDBJ databases">
        <authorList>
            <person name="Regsiter A."/>
            <person name="William W."/>
        </authorList>
    </citation>
    <scope>NUCLEOTIDE SEQUENCE [LARGE SCALE GENOMIC DNA]</scope>
    <source>
        <strain evidence="2">500-1</strain>
    </source>
</reference>
<name>A0A2C8F979_9BACT</name>
<dbReference type="EMBL" id="LT907975">
    <property type="protein sequence ID" value="SOB58593.1"/>
    <property type="molecule type" value="Genomic_DNA"/>
</dbReference>
<evidence type="ECO:0000313" key="1">
    <source>
        <dbReference type="EMBL" id="SOB58593.1"/>
    </source>
</evidence>
<protein>
    <submittedName>
        <fullName evidence="1">Uncharacterized protein</fullName>
    </submittedName>
</protein>
<dbReference type="RefSeq" id="WP_097011620.1">
    <property type="nucleotide sequence ID" value="NZ_LT907975.1"/>
</dbReference>
<organism evidence="1 2">
    <name type="scientific">Pseudodesulfovibrio profundus</name>
    <dbReference type="NCBI Taxonomy" id="57320"/>
    <lineage>
        <taxon>Bacteria</taxon>
        <taxon>Pseudomonadati</taxon>
        <taxon>Thermodesulfobacteriota</taxon>
        <taxon>Desulfovibrionia</taxon>
        <taxon>Desulfovibrionales</taxon>
        <taxon>Desulfovibrionaceae</taxon>
    </lineage>
</organism>
<gene>
    <name evidence="1" type="ORF">DPRO_1693</name>
</gene>
<dbReference type="OrthoDB" id="1026409at2"/>
<proteinExistence type="predicted"/>
<keyword evidence="2" id="KW-1185">Reference proteome</keyword>
<sequence>MGVCIFCGGKAGLFRKEHRECRARYNEGKSQIVDIVSSSVGGDTDYARITSDIQEIASECCISEDQIDQLIKNGGNKAVDAAFEDDFLSKQEEEDLIRFMDHFSLKQDNFNGFTRIVKGAILREVMEGTLPNRMKFVDIPFNLMKSEQLVYAFNDVDYYEQKTKREYVGGSKGVSVRVAKGVYFRTSSFRGHPIERTETIHTDTGVMGITNKHIYFFGPHKQFRVKYDKIIAFTPYTDGIGLQRDAATAKPQTFSTGDGWFTYNLIVNLSQM</sequence>
<dbReference type="AlphaFoldDB" id="A0A2C8F979"/>
<dbReference type="KEGG" id="pprf:DPRO_1693"/>